<dbReference type="Proteomes" id="UP000013525">
    <property type="component" value="Unassembled WGS sequence"/>
</dbReference>
<sequence>MSSGARGLEAAALVGSSDQDAGIAAVRELSPDAVVLGARLDGSVEARW</sequence>
<evidence type="ECO:0000313" key="1">
    <source>
        <dbReference type="EMBL" id="EOM77264.1"/>
    </source>
</evidence>
<evidence type="ECO:0000313" key="2">
    <source>
        <dbReference type="Proteomes" id="UP000013525"/>
    </source>
</evidence>
<reference evidence="1 2" key="1">
    <citation type="journal article" date="2013" name="Genome Announc.">
        <title>Draft Genome Sequence of Rhodococcus rhodnii Strain LMG5362, a Symbiont of Rhodnius prolixus (Hemiptera, Reduviidae, Triatominae), the Principle Vector of Trypanosoma cruzi.</title>
        <authorList>
            <person name="Pachebat J.A."/>
            <person name="van Keulen G."/>
            <person name="Whitten M.M."/>
            <person name="Girdwood S."/>
            <person name="Del Sol R."/>
            <person name="Dyson P.J."/>
            <person name="Facey P.D."/>
        </authorList>
    </citation>
    <scope>NUCLEOTIDE SEQUENCE [LARGE SCALE GENOMIC DNA]</scope>
    <source>
        <strain evidence="1 2">LMG 5362</strain>
    </source>
</reference>
<dbReference type="EMBL" id="APMY01000049">
    <property type="protein sequence ID" value="EOM77264.1"/>
    <property type="molecule type" value="Genomic_DNA"/>
</dbReference>
<gene>
    <name evidence="1" type="ORF">Rrhod_1386</name>
</gene>
<dbReference type="PATRIC" id="fig|1273125.3.peg.1339"/>
<proteinExistence type="predicted"/>
<comment type="caution">
    <text evidence="1">The sequence shown here is derived from an EMBL/GenBank/DDBJ whole genome shotgun (WGS) entry which is preliminary data.</text>
</comment>
<dbReference type="AlphaFoldDB" id="R7WSY6"/>
<keyword evidence="2" id="KW-1185">Reference proteome</keyword>
<protein>
    <submittedName>
        <fullName evidence="1">Uncharacterized protein</fullName>
    </submittedName>
</protein>
<accession>R7WSY6</accession>
<name>R7WSY6_9NOCA</name>
<organism evidence="1 2">
    <name type="scientific">Rhodococcus rhodnii LMG 5362</name>
    <dbReference type="NCBI Taxonomy" id="1273125"/>
    <lineage>
        <taxon>Bacteria</taxon>
        <taxon>Bacillati</taxon>
        <taxon>Actinomycetota</taxon>
        <taxon>Actinomycetes</taxon>
        <taxon>Mycobacteriales</taxon>
        <taxon>Nocardiaceae</taxon>
        <taxon>Rhodococcus</taxon>
    </lineage>
</organism>